<feature type="transmembrane region" description="Helical" evidence="8">
    <location>
        <begin position="285"/>
        <end position="307"/>
    </location>
</feature>
<feature type="transmembrane region" description="Helical" evidence="8">
    <location>
        <begin position="250"/>
        <end position="273"/>
    </location>
</feature>
<dbReference type="STRING" id="1962155.B1813_10385"/>
<gene>
    <name evidence="10" type="ORF">B1813_10385</name>
</gene>
<comment type="caution">
    <text evidence="10">The sequence shown here is derived from an EMBL/GenBank/DDBJ whole genome shotgun (WGS) entry which is preliminary data.</text>
</comment>
<reference evidence="10 11" key="1">
    <citation type="submission" date="2017-02" db="EMBL/GenBank/DDBJ databases">
        <title>Draft genome of Saccharomonospora sp. 154.</title>
        <authorList>
            <person name="Alonso-Carmona G.S."/>
            <person name="De La Haba R."/>
            <person name="Vera-Gargallo B."/>
            <person name="Sandoval-Trujillo A.H."/>
            <person name="Ramirez-Duran N."/>
            <person name="Ventosa A."/>
        </authorList>
    </citation>
    <scope>NUCLEOTIDE SEQUENCE [LARGE SCALE GENOMIC DNA]</scope>
    <source>
        <strain evidence="10 11">LRS4.154</strain>
    </source>
</reference>
<accession>A0A1V9A7S4</accession>
<dbReference type="CDD" id="cd17321">
    <property type="entry name" value="MFS_MMR_MDR_like"/>
    <property type="match status" value="1"/>
</dbReference>
<keyword evidence="2" id="KW-0813">Transport</keyword>
<dbReference type="InterPro" id="IPR020846">
    <property type="entry name" value="MFS_dom"/>
</dbReference>
<evidence type="ECO:0000256" key="7">
    <source>
        <dbReference type="SAM" id="MobiDB-lite"/>
    </source>
</evidence>
<dbReference type="GO" id="GO:0005886">
    <property type="term" value="C:plasma membrane"/>
    <property type="evidence" value="ECO:0007669"/>
    <property type="project" value="UniProtKB-SubCell"/>
</dbReference>
<feature type="transmembrane region" description="Helical" evidence="8">
    <location>
        <begin position="458"/>
        <end position="478"/>
    </location>
</feature>
<feature type="transmembrane region" description="Helical" evidence="8">
    <location>
        <begin position="88"/>
        <end position="109"/>
    </location>
</feature>
<dbReference type="EMBL" id="MWIH01000005">
    <property type="protein sequence ID" value="OQO93189.1"/>
    <property type="molecule type" value="Genomic_DNA"/>
</dbReference>
<evidence type="ECO:0000256" key="6">
    <source>
        <dbReference type="ARBA" id="ARBA00023136"/>
    </source>
</evidence>
<keyword evidence="4 8" id="KW-0812">Transmembrane</keyword>
<dbReference type="SUPFAM" id="SSF103473">
    <property type="entry name" value="MFS general substrate transporter"/>
    <property type="match status" value="1"/>
</dbReference>
<evidence type="ECO:0000313" key="11">
    <source>
        <dbReference type="Proteomes" id="UP000192591"/>
    </source>
</evidence>
<organism evidence="10 11">
    <name type="scientific">Saccharomonospora piscinae</name>
    <dbReference type="NCBI Taxonomy" id="687388"/>
    <lineage>
        <taxon>Bacteria</taxon>
        <taxon>Bacillati</taxon>
        <taxon>Actinomycetota</taxon>
        <taxon>Actinomycetes</taxon>
        <taxon>Pseudonocardiales</taxon>
        <taxon>Pseudonocardiaceae</taxon>
        <taxon>Saccharomonospora</taxon>
    </lineage>
</organism>
<feature type="transmembrane region" description="Helical" evidence="8">
    <location>
        <begin position="63"/>
        <end position="82"/>
    </location>
</feature>
<evidence type="ECO:0000313" key="10">
    <source>
        <dbReference type="EMBL" id="OQO93189.1"/>
    </source>
</evidence>
<protein>
    <submittedName>
        <fullName evidence="10">MFS transporter</fullName>
    </submittedName>
</protein>
<feature type="transmembrane region" description="Helical" evidence="8">
    <location>
        <begin position="212"/>
        <end position="229"/>
    </location>
</feature>
<feature type="transmembrane region" description="Helical" evidence="8">
    <location>
        <begin position="35"/>
        <end position="54"/>
    </location>
</feature>
<comment type="subcellular location">
    <subcellularLocation>
        <location evidence="1">Cell membrane</location>
        <topology evidence="1">Multi-pass membrane protein</topology>
    </subcellularLocation>
</comment>
<feature type="transmembrane region" description="Helical" evidence="8">
    <location>
        <begin position="121"/>
        <end position="143"/>
    </location>
</feature>
<dbReference type="InterPro" id="IPR011701">
    <property type="entry name" value="MFS"/>
</dbReference>
<evidence type="ECO:0000259" key="9">
    <source>
        <dbReference type="PROSITE" id="PS50850"/>
    </source>
</evidence>
<evidence type="ECO:0000256" key="5">
    <source>
        <dbReference type="ARBA" id="ARBA00022989"/>
    </source>
</evidence>
<evidence type="ECO:0000256" key="3">
    <source>
        <dbReference type="ARBA" id="ARBA00022475"/>
    </source>
</evidence>
<dbReference type="PRINTS" id="PR01036">
    <property type="entry name" value="TCRTETB"/>
</dbReference>
<keyword evidence="6 8" id="KW-0472">Membrane</keyword>
<feature type="region of interest" description="Disordered" evidence="7">
    <location>
        <begin position="487"/>
        <end position="508"/>
    </location>
</feature>
<feature type="transmembrane region" description="Helical" evidence="8">
    <location>
        <begin position="184"/>
        <end position="200"/>
    </location>
</feature>
<feature type="transmembrane region" description="Helical" evidence="8">
    <location>
        <begin position="149"/>
        <end position="172"/>
    </location>
</feature>
<feature type="transmembrane region" description="Helical" evidence="8">
    <location>
        <begin position="314"/>
        <end position="335"/>
    </location>
</feature>
<evidence type="ECO:0000256" key="2">
    <source>
        <dbReference type="ARBA" id="ARBA00022448"/>
    </source>
</evidence>
<dbReference type="Gene3D" id="1.20.1250.20">
    <property type="entry name" value="MFS general substrate transporter like domains"/>
    <property type="match status" value="1"/>
</dbReference>
<dbReference type="PANTHER" id="PTHR42718:SF47">
    <property type="entry name" value="METHYL VIOLOGEN RESISTANCE PROTEIN SMVA"/>
    <property type="match status" value="1"/>
</dbReference>
<dbReference type="PROSITE" id="PS50850">
    <property type="entry name" value="MFS"/>
    <property type="match status" value="1"/>
</dbReference>
<evidence type="ECO:0000256" key="4">
    <source>
        <dbReference type="ARBA" id="ARBA00022692"/>
    </source>
</evidence>
<keyword evidence="11" id="KW-1185">Reference proteome</keyword>
<dbReference type="GO" id="GO:0022857">
    <property type="term" value="F:transmembrane transporter activity"/>
    <property type="evidence" value="ECO:0007669"/>
    <property type="project" value="InterPro"/>
</dbReference>
<evidence type="ECO:0000256" key="1">
    <source>
        <dbReference type="ARBA" id="ARBA00004651"/>
    </source>
</evidence>
<keyword evidence="3" id="KW-1003">Cell membrane</keyword>
<feature type="transmembrane region" description="Helical" evidence="8">
    <location>
        <begin position="341"/>
        <end position="366"/>
    </location>
</feature>
<feature type="domain" description="Major facilitator superfamily (MFS) profile" evidence="9">
    <location>
        <begin position="1"/>
        <end position="483"/>
    </location>
</feature>
<sequence length="508" mass="52515">MCLATLFVAADAFVLMLALPHVAVGVGADGIEQLWIADIYAIMLGSLLITMGGLGDRIGRRRLFLIGVAGFGVASVLAAYAVEPTMLIAARALLGMASAAAIPSTLGLIRTMFRDPKRMGLAFGIWASFYTVGAVLGLVIGGVLLANFWWGSVFLVNVPAVALVLIVGPLVLPKHREVEAGRPDWSSSLLSLGAILPTVWGVKEVSRDGWELLPIAALAVGVAFGTAFVRRQRKLTRPLLDLSLFRNRSFSIPLLAMFIQAVLTGTVMLLLMLDFQLVQGLTPLQAGLSLAPGLILSSLCAPVVGVLARRFRPAYLMACGEALVIVGMVLVFLGGNTNGTALFILGFALWSAGGSPLLAVGMTLMVGSAPPERAGAASSMPQVSAELGNGIGVAVVGSVAVALYHASMTDSLPPEVPADAAATAGQSIANAAETAATLPPDLAAVVFEHAREAFTGSLQAVTAFTAVALAGVILLIVARLRHVKPFGQEDSAGPEENAQATDAAGDPR</sequence>
<keyword evidence="5 8" id="KW-1133">Transmembrane helix</keyword>
<evidence type="ECO:0000256" key="8">
    <source>
        <dbReference type="SAM" id="Phobius"/>
    </source>
</evidence>
<dbReference type="PANTHER" id="PTHR42718">
    <property type="entry name" value="MAJOR FACILITATOR SUPERFAMILY MULTIDRUG TRANSPORTER MFSC"/>
    <property type="match status" value="1"/>
</dbReference>
<feature type="transmembrane region" description="Helical" evidence="8">
    <location>
        <begin position="387"/>
        <end position="406"/>
    </location>
</feature>
<dbReference type="Pfam" id="PF07690">
    <property type="entry name" value="MFS_1"/>
    <property type="match status" value="1"/>
</dbReference>
<dbReference type="Gene3D" id="1.20.1720.10">
    <property type="entry name" value="Multidrug resistance protein D"/>
    <property type="match status" value="1"/>
</dbReference>
<dbReference type="AlphaFoldDB" id="A0A1V9A7S4"/>
<proteinExistence type="predicted"/>
<name>A0A1V9A7S4_SACPI</name>
<dbReference type="Proteomes" id="UP000192591">
    <property type="component" value="Unassembled WGS sequence"/>
</dbReference>
<dbReference type="InterPro" id="IPR036259">
    <property type="entry name" value="MFS_trans_sf"/>
</dbReference>